<dbReference type="RefSeq" id="WP_369667470.1">
    <property type="nucleotide sequence ID" value="NZ_JBDKXB010000015.1"/>
</dbReference>
<keyword evidence="10" id="KW-1185">Reference proteome</keyword>
<dbReference type="SUPFAM" id="SSF158442">
    <property type="entry name" value="DsbB-like"/>
    <property type="match status" value="1"/>
</dbReference>
<evidence type="ECO:0000313" key="9">
    <source>
        <dbReference type="EMBL" id="MEY6433086.1"/>
    </source>
</evidence>
<keyword evidence="4" id="KW-0813">Transport</keyword>
<evidence type="ECO:0000256" key="2">
    <source>
        <dbReference type="ARBA" id="ARBA00022475"/>
    </source>
</evidence>
<evidence type="ECO:0000256" key="7">
    <source>
        <dbReference type="ARBA" id="ARBA00023284"/>
    </source>
</evidence>
<dbReference type="InterPro" id="IPR023380">
    <property type="entry name" value="DsbB-like_sf"/>
</dbReference>
<keyword evidence="5 8" id="KW-1133">Transmembrane helix</keyword>
<keyword evidence="2" id="KW-1003">Cell membrane</keyword>
<sequence length="176" mass="18785">MPVPTPRLIWSSIALGAGGVVLLSIGLTEWFNLHPCHLCIFQRLLFMILAVLALTAALFATGRGGRILGFAVALTAAAGLATALYQSFLERQPPSMDFSCVGAEPTLIERLVERLGEWQPLLFLATGFCDEMGPQFLGLSLANAALVGFLMALIAAVAALMRHGQAPNVQPRRDAI</sequence>
<dbReference type="Proteomes" id="UP001564408">
    <property type="component" value="Unassembled WGS sequence"/>
</dbReference>
<accession>A0ABV4BEW6</accession>
<evidence type="ECO:0000256" key="5">
    <source>
        <dbReference type="ARBA" id="ARBA00022989"/>
    </source>
</evidence>
<feature type="transmembrane region" description="Helical" evidence="8">
    <location>
        <begin position="7"/>
        <end position="28"/>
    </location>
</feature>
<keyword evidence="3 8" id="KW-0812">Transmembrane</keyword>
<dbReference type="InterPro" id="IPR003752">
    <property type="entry name" value="DiS_bond_form_DsbB/BdbC"/>
</dbReference>
<feature type="transmembrane region" description="Helical" evidence="8">
    <location>
        <begin position="141"/>
        <end position="161"/>
    </location>
</feature>
<comment type="caution">
    <text evidence="9">The sequence shown here is derived from an EMBL/GenBank/DDBJ whole genome shotgun (WGS) entry which is preliminary data.</text>
</comment>
<feature type="transmembrane region" description="Helical" evidence="8">
    <location>
        <begin position="67"/>
        <end position="88"/>
    </location>
</feature>
<evidence type="ECO:0000256" key="1">
    <source>
        <dbReference type="ARBA" id="ARBA00004651"/>
    </source>
</evidence>
<dbReference type="PANTHER" id="PTHR36570">
    <property type="entry name" value="DISULFIDE BOND FORMATION PROTEIN B"/>
    <property type="match status" value="1"/>
</dbReference>
<evidence type="ECO:0000256" key="4">
    <source>
        <dbReference type="ARBA" id="ARBA00022982"/>
    </source>
</evidence>
<keyword evidence="7" id="KW-0676">Redox-active center</keyword>
<name>A0ABV4BEW6_9GAMM</name>
<organism evidence="9 10">
    <name type="scientific">Thioalkalicoccus limnaeus</name>
    <dbReference type="NCBI Taxonomy" id="120681"/>
    <lineage>
        <taxon>Bacteria</taxon>
        <taxon>Pseudomonadati</taxon>
        <taxon>Pseudomonadota</taxon>
        <taxon>Gammaproteobacteria</taxon>
        <taxon>Chromatiales</taxon>
        <taxon>Chromatiaceae</taxon>
        <taxon>Thioalkalicoccus</taxon>
    </lineage>
</organism>
<proteinExistence type="predicted"/>
<evidence type="ECO:0000313" key="10">
    <source>
        <dbReference type="Proteomes" id="UP001564408"/>
    </source>
</evidence>
<dbReference type="Pfam" id="PF02600">
    <property type="entry name" value="DsbB"/>
    <property type="match status" value="1"/>
</dbReference>
<dbReference type="Gene3D" id="1.20.1550.10">
    <property type="entry name" value="DsbB-like"/>
    <property type="match status" value="1"/>
</dbReference>
<gene>
    <name evidence="9" type="ORF">ABC977_11790</name>
</gene>
<dbReference type="PANTHER" id="PTHR36570:SF3">
    <property type="entry name" value="DISULFIDE BOND FORMATION PROTEIN B"/>
    <property type="match status" value="1"/>
</dbReference>
<reference evidence="9 10" key="1">
    <citation type="submission" date="2024-05" db="EMBL/GenBank/DDBJ databases">
        <title>Genome Sequence and Characterization of the New Strain Purple Sulfur Bacterium of Genus Thioalkalicoccus.</title>
        <authorList>
            <person name="Bryantseva I.A."/>
            <person name="Kyndt J.A."/>
            <person name="Imhoff J.F."/>
        </authorList>
    </citation>
    <scope>NUCLEOTIDE SEQUENCE [LARGE SCALE GENOMIC DNA]</scope>
    <source>
        <strain evidence="9 10">Um2</strain>
    </source>
</reference>
<evidence type="ECO:0000256" key="3">
    <source>
        <dbReference type="ARBA" id="ARBA00022692"/>
    </source>
</evidence>
<comment type="subcellular location">
    <subcellularLocation>
        <location evidence="1">Cell membrane</location>
        <topology evidence="1">Multi-pass membrane protein</topology>
    </subcellularLocation>
</comment>
<protein>
    <submittedName>
        <fullName evidence="9">Disulfide bond formation protein B</fullName>
    </submittedName>
</protein>
<dbReference type="EMBL" id="JBDKXB010000015">
    <property type="protein sequence ID" value="MEY6433086.1"/>
    <property type="molecule type" value="Genomic_DNA"/>
</dbReference>
<keyword evidence="6 8" id="KW-0472">Membrane</keyword>
<evidence type="ECO:0000256" key="8">
    <source>
        <dbReference type="SAM" id="Phobius"/>
    </source>
</evidence>
<keyword evidence="4" id="KW-0249">Electron transport</keyword>
<feature type="transmembrane region" description="Helical" evidence="8">
    <location>
        <begin position="40"/>
        <end position="60"/>
    </location>
</feature>
<evidence type="ECO:0000256" key="6">
    <source>
        <dbReference type="ARBA" id="ARBA00023136"/>
    </source>
</evidence>
<dbReference type="InterPro" id="IPR050183">
    <property type="entry name" value="DsbB"/>
</dbReference>